<dbReference type="AlphaFoldDB" id="A0A1X6NRI3"/>
<protein>
    <submittedName>
        <fullName evidence="1">Uncharacterized protein</fullName>
    </submittedName>
</protein>
<gene>
    <name evidence="1" type="ORF">BU14_0575s0001</name>
</gene>
<keyword evidence="2" id="KW-1185">Reference proteome</keyword>
<evidence type="ECO:0000313" key="1">
    <source>
        <dbReference type="EMBL" id="OSX71214.1"/>
    </source>
</evidence>
<accession>A0A1X6NRI3</accession>
<evidence type="ECO:0000313" key="2">
    <source>
        <dbReference type="Proteomes" id="UP000218209"/>
    </source>
</evidence>
<organism evidence="1 2">
    <name type="scientific">Porphyra umbilicalis</name>
    <name type="common">Purple laver</name>
    <name type="synonym">Red alga</name>
    <dbReference type="NCBI Taxonomy" id="2786"/>
    <lineage>
        <taxon>Eukaryota</taxon>
        <taxon>Rhodophyta</taxon>
        <taxon>Bangiophyceae</taxon>
        <taxon>Bangiales</taxon>
        <taxon>Bangiaceae</taxon>
        <taxon>Porphyra</taxon>
    </lineage>
</organism>
<proteinExistence type="predicted"/>
<reference evidence="1 2" key="1">
    <citation type="submission" date="2017-03" db="EMBL/GenBank/DDBJ databases">
        <title>WGS assembly of Porphyra umbilicalis.</title>
        <authorList>
            <person name="Brawley S.H."/>
            <person name="Blouin N.A."/>
            <person name="Ficko-Blean E."/>
            <person name="Wheeler G.L."/>
            <person name="Lohr M."/>
            <person name="Goodson H.V."/>
            <person name="Jenkins J.W."/>
            <person name="Blaby-Haas C.E."/>
            <person name="Helliwell K.E."/>
            <person name="Chan C."/>
            <person name="Marriage T."/>
            <person name="Bhattacharya D."/>
            <person name="Klein A.S."/>
            <person name="Badis Y."/>
            <person name="Brodie J."/>
            <person name="Cao Y."/>
            <person name="Collen J."/>
            <person name="Dittami S.M."/>
            <person name="Gachon C.M."/>
            <person name="Green B.R."/>
            <person name="Karpowicz S."/>
            <person name="Kim J.W."/>
            <person name="Kudahl U."/>
            <person name="Lin S."/>
            <person name="Michel G."/>
            <person name="Mittag M."/>
            <person name="Olson B.J."/>
            <person name="Pangilinan J."/>
            <person name="Peng Y."/>
            <person name="Qiu H."/>
            <person name="Shu S."/>
            <person name="Singer J.T."/>
            <person name="Smith A.G."/>
            <person name="Sprecher B.N."/>
            <person name="Wagner V."/>
            <person name="Wang W."/>
            <person name="Wang Z.-Y."/>
            <person name="Yan J."/>
            <person name="Yarish C."/>
            <person name="Zoeuner-Riek S."/>
            <person name="Zhuang Y."/>
            <person name="Zou Y."/>
            <person name="Lindquist E.A."/>
            <person name="Grimwood J."/>
            <person name="Barry K."/>
            <person name="Rokhsar D.S."/>
            <person name="Schmutz J."/>
            <person name="Stiller J.W."/>
            <person name="Grossman A.R."/>
            <person name="Prochnik S.E."/>
        </authorList>
    </citation>
    <scope>NUCLEOTIDE SEQUENCE [LARGE SCALE GENOMIC DNA]</scope>
    <source>
        <strain evidence="1">4086291</strain>
    </source>
</reference>
<name>A0A1X6NRI3_PORUM</name>
<sequence>MVTNIWQWKKTYPVARRCQALHVLLRTARHLESVQRLT</sequence>
<dbReference type="EMBL" id="KV919156">
    <property type="protein sequence ID" value="OSX71214.1"/>
    <property type="molecule type" value="Genomic_DNA"/>
</dbReference>
<dbReference type="Proteomes" id="UP000218209">
    <property type="component" value="Unassembled WGS sequence"/>
</dbReference>